<organism evidence="3 4">
    <name type="scientific">Hydrogeniiclostridium mannosilyticum</name>
    <dbReference type="NCBI Taxonomy" id="2764322"/>
    <lineage>
        <taxon>Bacteria</taxon>
        <taxon>Bacillati</taxon>
        <taxon>Bacillota</taxon>
        <taxon>Clostridia</taxon>
        <taxon>Eubacteriales</taxon>
        <taxon>Acutalibacteraceae</taxon>
        <taxon>Hydrogeniiclostridium</taxon>
    </lineage>
</organism>
<dbReference type="EMBL" id="QLYR01000007">
    <property type="protein sequence ID" value="RAQ28127.1"/>
    <property type="molecule type" value="Genomic_DNA"/>
</dbReference>
<feature type="transmembrane region" description="Helical" evidence="2">
    <location>
        <begin position="284"/>
        <end position="307"/>
    </location>
</feature>
<keyword evidence="2" id="KW-1133">Transmembrane helix</keyword>
<feature type="transmembrane region" description="Helical" evidence="2">
    <location>
        <begin position="231"/>
        <end position="252"/>
    </location>
</feature>
<proteinExistence type="predicted"/>
<comment type="caution">
    <text evidence="3">The sequence shown here is derived from an EMBL/GenBank/DDBJ whole genome shotgun (WGS) entry which is preliminary data.</text>
</comment>
<accession>A0A328UBF9</accession>
<dbReference type="AlphaFoldDB" id="A0A328UBF9"/>
<feature type="region of interest" description="Disordered" evidence="1">
    <location>
        <begin position="1"/>
        <end position="103"/>
    </location>
</feature>
<feature type="compositionally biased region" description="Basic and acidic residues" evidence="1">
    <location>
        <begin position="1"/>
        <end position="25"/>
    </location>
</feature>
<feature type="transmembrane region" description="Helical" evidence="2">
    <location>
        <begin position="171"/>
        <end position="191"/>
    </location>
</feature>
<dbReference type="Proteomes" id="UP000249377">
    <property type="component" value="Unassembled WGS sequence"/>
</dbReference>
<protein>
    <submittedName>
        <fullName evidence="3">Uncharacterized protein</fullName>
    </submittedName>
</protein>
<reference evidence="3 4" key="1">
    <citation type="submission" date="2018-06" db="EMBL/GenBank/DDBJ databases">
        <title>Noncontiguous genome sequence of Ruminococcaceae bacterium ASD2818.</title>
        <authorList>
            <person name="Chaplin A.V."/>
            <person name="Sokolova S.R."/>
            <person name="Kochetkova T.O."/>
            <person name="Goltsov A.Y."/>
            <person name="Trofimov D.Y."/>
            <person name="Efimov B.A."/>
        </authorList>
    </citation>
    <scope>NUCLEOTIDE SEQUENCE [LARGE SCALE GENOMIC DNA]</scope>
    <source>
        <strain evidence="3 4">ASD2818</strain>
    </source>
</reference>
<evidence type="ECO:0000313" key="3">
    <source>
        <dbReference type="EMBL" id="RAQ28127.1"/>
    </source>
</evidence>
<feature type="transmembrane region" description="Helical" evidence="2">
    <location>
        <begin position="198"/>
        <end position="219"/>
    </location>
</feature>
<evidence type="ECO:0000256" key="1">
    <source>
        <dbReference type="SAM" id="MobiDB-lite"/>
    </source>
</evidence>
<sequence>MDDFKPAPGEKEPWEQPDRDLHANTEAEANAPQVPPVPQTPQAPDQANGIPQPVFPTQPAAWTAPANGQGAAPSQAYPTSPAPEMPYPQQAPQGAPYAPGAMPPQPQAYYPNGAAPAGYPAADPAVFQKSHGIHKRIREAEGFCIFIAFINSLLGCAIALLPSFFSDMGYTAGQAVTFIFVGLLFFALALGVHFRSRVCCLIGLIFMCADTGLTVFSLVSGYSTLAPSSMGGYAVIRILLLLALIFGTIACFQYHSLKKRYAAVPDPSVQVLFARRKLFGSAGAVVKVVLCGIMAVASIGCGVFSIVNQVLTSNAVNWPVYTVEEAGATIALPEGAQITTDSGFVTAEYSDSELYAGFLSIPGYASEDIYGDMGLEAYLRMQLKTQIEDESAAYSTGEMADGTLYVQAYSTAIDGVVSAYRILGYGEDLQFLQYSELGSSVTASFQNKAGVFFDSLTFTE</sequence>
<dbReference type="RefSeq" id="WP_112333083.1">
    <property type="nucleotide sequence ID" value="NZ_QLYR01000007.1"/>
</dbReference>
<name>A0A328UBF9_9FIRM</name>
<gene>
    <name evidence="3" type="ORF">DPQ25_10215</name>
</gene>
<keyword evidence="2" id="KW-0472">Membrane</keyword>
<feature type="transmembrane region" description="Helical" evidence="2">
    <location>
        <begin position="143"/>
        <end position="165"/>
    </location>
</feature>
<evidence type="ECO:0000313" key="4">
    <source>
        <dbReference type="Proteomes" id="UP000249377"/>
    </source>
</evidence>
<keyword evidence="2" id="KW-0812">Transmembrane</keyword>
<evidence type="ECO:0000256" key="2">
    <source>
        <dbReference type="SAM" id="Phobius"/>
    </source>
</evidence>
<keyword evidence="4" id="KW-1185">Reference proteome</keyword>
<feature type="compositionally biased region" description="Low complexity" evidence="1">
    <location>
        <begin position="87"/>
        <end position="100"/>
    </location>
</feature>